<dbReference type="InterPro" id="IPR000644">
    <property type="entry name" value="CBS_dom"/>
</dbReference>
<organism evidence="5 6">
    <name type="scientific">Sulfurimicrobium lacus</name>
    <dbReference type="NCBI Taxonomy" id="2715678"/>
    <lineage>
        <taxon>Bacteria</taxon>
        <taxon>Pseudomonadati</taxon>
        <taxon>Pseudomonadota</taxon>
        <taxon>Betaproteobacteria</taxon>
        <taxon>Nitrosomonadales</taxon>
        <taxon>Sulfuricellaceae</taxon>
        <taxon>Sulfurimicrobium</taxon>
    </lineage>
</organism>
<evidence type="ECO:0000313" key="5">
    <source>
        <dbReference type="EMBL" id="BCB28764.1"/>
    </source>
</evidence>
<gene>
    <name evidence="5" type="ORF">SKTS_36500</name>
</gene>
<feature type="domain" description="CBS" evidence="4">
    <location>
        <begin position="173"/>
        <end position="229"/>
    </location>
</feature>
<feature type="domain" description="Cyclic nucleotide-binding" evidence="3">
    <location>
        <begin position="21"/>
        <end position="125"/>
    </location>
</feature>
<dbReference type="Pfam" id="PF00571">
    <property type="entry name" value="CBS"/>
    <property type="match status" value="2"/>
</dbReference>
<keyword evidence="6" id="KW-1185">Reference proteome</keyword>
<sequence>MAAENNTLIQATAEHLRRHAPFDRMERGDLEWLSARLEVGYYAKGEVVLSPEQGDAHKFFIIKQGVVLGEQGVVQAQEDTAWLELHEGECFPLGALLSKRPVTSTYRAGEDLFCYELGVEDFHQLTHRSEAFHDFCTRRIANLLEQSKHIIQAQYAQTSSTQQSMNSPLSAIIRREPVTCSPDTPIRDVLQTLHDLGIGAMIAVENNTPVGIFTLHDVLNRVALPGADLAQPIIGIMSTRLTTLPPQTLAYEAALAMVRDGIRHVLVTDQHKLVGIISEKDLFTLQRVGLRQISSAIRNSQGLEQLKQSAQDIRQLAHNMLAQGVAAEQLTQFISTLNDLLTQRLIELECQAQGISHSELCELGVCWLALGSEGRYEQTLNTDQDNGIIFSVPEGATAEEIRRTLLPLAERINAALDACGFPLCKGQVMASNPKWCLSLEEWKGAFSEWIQRGDAPVLLNATIFFDFRPLFGRHELAYELREWLNAKIKDNRLFLRHMVQNALGNRPPLGMVRDFVVDGGTLDLKLNGVSPFVDAARIFGLAAGVAETSTIRRLRASSEAWDMKKNDVEGWIEAFLYLQLLRLRLQHEQCEAGAALSNRVDPDKLNNLDRRILKEAFRQARKLQAVMEKYFSF</sequence>
<dbReference type="SMART" id="SM00116">
    <property type="entry name" value="CBS"/>
    <property type="match status" value="2"/>
</dbReference>
<dbReference type="InterPro" id="IPR051257">
    <property type="entry name" value="Diverse_CBS-Domain"/>
</dbReference>
<protein>
    <submittedName>
        <fullName evidence="5">Cyclic nucleotide-binding protein</fullName>
    </submittedName>
</protein>
<evidence type="ECO:0000259" key="3">
    <source>
        <dbReference type="PROSITE" id="PS50042"/>
    </source>
</evidence>
<dbReference type="InterPro" id="IPR014710">
    <property type="entry name" value="RmlC-like_jellyroll"/>
</dbReference>
<dbReference type="CDD" id="cd05401">
    <property type="entry name" value="NT_GlnE_GlnD_like"/>
    <property type="match status" value="1"/>
</dbReference>
<dbReference type="Proteomes" id="UP000502260">
    <property type="component" value="Chromosome"/>
</dbReference>
<dbReference type="KEGG" id="slac:SKTS_36500"/>
<dbReference type="PROSITE" id="PS50042">
    <property type="entry name" value="CNMP_BINDING_3"/>
    <property type="match status" value="1"/>
</dbReference>
<dbReference type="PANTHER" id="PTHR43080">
    <property type="entry name" value="CBS DOMAIN-CONTAINING PROTEIN CBSX3, MITOCHONDRIAL"/>
    <property type="match status" value="1"/>
</dbReference>
<dbReference type="AlphaFoldDB" id="A0A6F8VGG0"/>
<dbReference type="SUPFAM" id="SSF51206">
    <property type="entry name" value="cAMP-binding domain-like"/>
    <property type="match status" value="1"/>
</dbReference>
<dbReference type="Gene3D" id="3.10.580.10">
    <property type="entry name" value="CBS-domain"/>
    <property type="match status" value="1"/>
</dbReference>
<dbReference type="InterPro" id="IPR018821">
    <property type="entry name" value="DUF294_put_nucleoTrafse_sb-bd"/>
</dbReference>
<dbReference type="PROSITE" id="PS51371">
    <property type="entry name" value="CBS"/>
    <property type="match status" value="2"/>
</dbReference>
<dbReference type="Gene3D" id="2.60.120.10">
    <property type="entry name" value="Jelly Rolls"/>
    <property type="match status" value="1"/>
</dbReference>
<dbReference type="EMBL" id="AP022853">
    <property type="protein sequence ID" value="BCB28764.1"/>
    <property type="molecule type" value="Genomic_DNA"/>
</dbReference>
<dbReference type="GO" id="GO:0008773">
    <property type="term" value="F:[protein-PII] uridylyltransferase activity"/>
    <property type="evidence" value="ECO:0007669"/>
    <property type="project" value="InterPro"/>
</dbReference>
<dbReference type="InterPro" id="IPR018490">
    <property type="entry name" value="cNMP-bd_dom_sf"/>
</dbReference>
<dbReference type="InterPro" id="IPR000595">
    <property type="entry name" value="cNMP-bd_dom"/>
</dbReference>
<accession>A0A6F8VGG0</accession>
<dbReference type="Pfam" id="PF03445">
    <property type="entry name" value="DUF294"/>
    <property type="match status" value="1"/>
</dbReference>
<dbReference type="PANTHER" id="PTHR43080:SF2">
    <property type="entry name" value="CBS DOMAIN-CONTAINING PROTEIN"/>
    <property type="match status" value="1"/>
</dbReference>
<evidence type="ECO:0000256" key="2">
    <source>
        <dbReference type="PROSITE-ProRule" id="PRU00703"/>
    </source>
</evidence>
<dbReference type="RefSeq" id="WP_173068682.1">
    <property type="nucleotide sequence ID" value="NZ_AP022853.1"/>
</dbReference>
<evidence type="ECO:0000259" key="4">
    <source>
        <dbReference type="PROSITE" id="PS51371"/>
    </source>
</evidence>
<dbReference type="InterPro" id="IPR046342">
    <property type="entry name" value="CBS_dom_sf"/>
</dbReference>
<dbReference type="CDD" id="cd00038">
    <property type="entry name" value="CAP_ED"/>
    <property type="match status" value="1"/>
</dbReference>
<name>A0A6F8VGG0_9PROT</name>
<evidence type="ECO:0000313" key="6">
    <source>
        <dbReference type="Proteomes" id="UP000502260"/>
    </source>
</evidence>
<feature type="domain" description="CBS" evidence="4">
    <location>
        <begin position="237"/>
        <end position="295"/>
    </location>
</feature>
<reference evidence="6" key="1">
    <citation type="submission" date="2020-03" db="EMBL/GenBank/DDBJ databases">
        <title>Complete genome sequence of sulfur-oxidizing bacterium skT11.</title>
        <authorList>
            <person name="Kanda M."/>
            <person name="Kojima H."/>
            <person name="Fukui M."/>
        </authorList>
    </citation>
    <scope>NUCLEOTIDE SEQUENCE [LARGE SCALE GENOMIC DNA]</scope>
    <source>
        <strain evidence="6">skT11</strain>
    </source>
</reference>
<dbReference type="InterPro" id="IPR005105">
    <property type="entry name" value="GlnD_Uridyltrans_N"/>
</dbReference>
<dbReference type="Pfam" id="PF10335">
    <property type="entry name" value="DUF294_C"/>
    <property type="match status" value="1"/>
</dbReference>
<dbReference type="SUPFAM" id="SSF54631">
    <property type="entry name" value="CBS-domain pair"/>
    <property type="match status" value="1"/>
</dbReference>
<evidence type="ECO:0000256" key="1">
    <source>
        <dbReference type="ARBA" id="ARBA00023122"/>
    </source>
</evidence>
<proteinExistence type="predicted"/>
<keyword evidence="1 2" id="KW-0129">CBS domain</keyword>